<proteinExistence type="predicted"/>
<accession>A0A1H5ED67</accession>
<protein>
    <recommendedName>
        <fullName evidence="4">Replication protein</fullName>
    </recommendedName>
</protein>
<feature type="region of interest" description="Disordered" evidence="1">
    <location>
        <begin position="39"/>
        <end position="62"/>
    </location>
</feature>
<dbReference type="RefSeq" id="WP_139244171.1">
    <property type="nucleotide sequence ID" value="NZ_FNTV01000001.1"/>
</dbReference>
<gene>
    <name evidence="2" type="ORF">SAMN04489740_0215</name>
</gene>
<evidence type="ECO:0000313" key="3">
    <source>
        <dbReference type="Proteomes" id="UP000182725"/>
    </source>
</evidence>
<evidence type="ECO:0000313" key="2">
    <source>
        <dbReference type="EMBL" id="SED89052.1"/>
    </source>
</evidence>
<name>A0A1H5ED67_9MICC</name>
<feature type="compositionally biased region" description="Polar residues" evidence="1">
    <location>
        <begin position="1"/>
        <end position="20"/>
    </location>
</feature>
<feature type="region of interest" description="Disordered" evidence="1">
    <location>
        <begin position="1"/>
        <end position="21"/>
    </location>
</feature>
<organism evidence="2 3">
    <name type="scientific">Arthrobacter alpinus</name>
    <dbReference type="NCBI Taxonomy" id="656366"/>
    <lineage>
        <taxon>Bacteria</taxon>
        <taxon>Bacillati</taxon>
        <taxon>Actinomycetota</taxon>
        <taxon>Actinomycetes</taxon>
        <taxon>Micrococcales</taxon>
        <taxon>Micrococcaceae</taxon>
        <taxon>Arthrobacter</taxon>
    </lineage>
</organism>
<dbReference type="Proteomes" id="UP000182725">
    <property type="component" value="Unassembled WGS sequence"/>
</dbReference>
<dbReference type="EMBL" id="FNTV01000001">
    <property type="protein sequence ID" value="SED89052.1"/>
    <property type="molecule type" value="Genomic_DNA"/>
</dbReference>
<reference evidence="2 3" key="1">
    <citation type="submission" date="2016-10" db="EMBL/GenBank/DDBJ databases">
        <authorList>
            <person name="de Groot N.N."/>
        </authorList>
    </citation>
    <scope>NUCLEOTIDE SEQUENCE [LARGE SCALE GENOMIC DNA]</scope>
    <source>
        <strain evidence="2 3">DSM 22274</strain>
    </source>
</reference>
<evidence type="ECO:0008006" key="4">
    <source>
        <dbReference type="Google" id="ProtNLM"/>
    </source>
</evidence>
<sequence>MDLQNAESRQTEMPSHLSSTSDRDHIVLSWNEFGDHRKLSSLPDRESSSLEFEPQPRTRTTKQTISSLAITDPNEIVGRILGNRRRLRTVYRRLNPVEYPKVRMAAKGPLRLSRESRLRKWHAFENSNIDDYVTSAALMGYESCLVTLKLPSVNWLNFAPTPASFHAQHKALLRQLGSRRRYAVPNFNKEAYTLSALEFKVTGHNAPHFHDVMMLPTGADDTVRRLWRERLGLPNWLPDDEVVHVSRKYSDPENPVESFRRASRYLCGDKGRQEIVAPLWADQSLNVGSMWSVRGFTPYPDAEYEIRAQDSDRTKALLESFSSRPLFAVDQVTGERMRNSMPRHQQESPNGNTEVLGTSTAEVMDRIIKLNGWM</sequence>
<evidence type="ECO:0000256" key="1">
    <source>
        <dbReference type="SAM" id="MobiDB-lite"/>
    </source>
</evidence>
<dbReference type="AlphaFoldDB" id="A0A1H5ED67"/>
<feature type="compositionally biased region" description="Basic and acidic residues" evidence="1">
    <location>
        <begin position="39"/>
        <end position="48"/>
    </location>
</feature>